<gene>
    <name evidence="4" type="ORF">C1H84_14395</name>
</gene>
<evidence type="ECO:0000259" key="3">
    <source>
        <dbReference type="Pfam" id="PF03816"/>
    </source>
</evidence>
<protein>
    <submittedName>
        <fullName evidence="4">Transcriptional regulator</fullName>
    </submittedName>
</protein>
<keyword evidence="5" id="KW-1185">Reference proteome</keyword>
<dbReference type="NCBIfam" id="TIGR00350">
    <property type="entry name" value="lytR_cpsA_psr"/>
    <property type="match status" value="1"/>
</dbReference>
<keyword evidence="2" id="KW-0472">Membrane</keyword>
<dbReference type="Proteomes" id="UP000252167">
    <property type="component" value="Unassembled WGS sequence"/>
</dbReference>
<feature type="domain" description="Cell envelope-related transcriptional attenuator" evidence="3">
    <location>
        <begin position="106"/>
        <end position="253"/>
    </location>
</feature>
<sequence length="352" mass="38406">MSFEEQPTRSRTKKKKRTGRVVLLSILSLVVIAALVAGGYAWNLGRTFDDNSQKLENAFPAEETRPEVKKESENALNILLLGSDTRAQRDSDEQDDDFATLPNGGRSDTMMLVHIPSDRSGVFVTSIMRDTWLDLPGIGEAKINRAFANGGVAKAVETLEGLFGVRIDHVASVDFEGFKGLTDAVGGVTINNPIAFRPIHNKNFYFPEGVQKLNGEEALAFVRERKAFTGPGGSDYRRVKNQQLFVKALLGQILSKDTLTNPVKIQNVVSEFAPFVAVDDTLDAGKVVEIASSMINISTSDMEFFTLPNNGPGRSADGQSIVIPDMDTINKFGEALQNDTVDEFVASTDLSQ</sequence>
<dbReference type="Pfam" id="PF03816">
    <property type="entry name" value="LytR_cpsA_psr"/>
    <property type="match status" value="1"/>
</dbReference>
<feature type="transmembrane region" description="Helical" evidence="2">
    <location>
        <begin position="21"/>
        <end position="42"/>
    </location>
</feature>
<dbReference type="Gene3D" id="3.40.630.190">
    <property type="entry name" value="LCP protein"/>
    <property type="match status" value="1"/>
</dbReference>
<dbReference type="RefSeq" id="WP_113607768.1">
    <property type="nucleotide sequence ID" value="NZ_JBNBOD010000002.1"/>
</dbReference>
<keyword evidence="2" id="KW-0812">Transmembrane</keyword>
<comment type="caution">
    <text evidence="4">The sequence shown here is derived from an EMBL/GenBank/DDBJ whole genome shotgun (WGS) entry which is preliminary data.</text>
</comment>
<evidence type="ECO:0000313" key="5">
    <source>
        <dbReference type="Proteomes" id="UP000252167"/>
    </source>
</evidence>
<organism evidence="4 5">
    <name type="scientific">Glutamicibacter soli</name>
    <dbReference type="NCBI Taxonomy" id="453836"/>
    <lineage>
        <taxon>Bacteria</taxon>
        <taxon>Bacillati</taxon>
        <taxon>Actinomycetota</taxon>
        <taxon>Actinomycetes</taxon>
        <taxon>Micrococcales</taxon>
        <taxon>Micrococcaceae</taxon>
        <taxon>Glutamicibacter</taxon>
    </lineage>
</organism>
<dbReference type="InterPro" id="IPR004474">
    <property type="entry name" value="LytR_CpsA_psr"/>
</dbReference>
<evidence type="ECO:0000313" key="4">
    <source>
        <dbReference type="EMBL" id="RBL99609.1"/>
    </source>
</evidence>
<accession>A0A365YBB0</accession>
<name>A0A365YBB0_9MICC</name>
<keyword evidence="2" id="KW-1133">Transmembrane helix</keyword>
<proteinExistence type="inferred from homology"/>
<evidence type="ECO:0000256" key="1">
    <source>
        <dbReference type="ARBA" id="ARBA00006068"/>
    </source>
</evidence>
<dbReference type="PANTHER" id="PTHR33392">
    <property type="entry name" value="POLYISOPRENYL-TEICHOIC ACID--PEPTIDOGLYCAN TEICHOIC ACID TRANSFERASE TAGU"/>
    <property type="match status" value="1"/>
</dbReference>
<dbReference type="AlphaFoldDB" id="A0A365YBB0"/>
<dbReference type="InterPro" id="IPR050922">
    <property type="entry name" value="LytR/CpsA/Psr_CW_biosynth"/>
</dbReference>
<dbReference type="EMBL" id="POAF01000007">
    <property type="protein sequence ID" value="RBL99609.1"/>
    <property type="molecule type" value="Genomic_DNA"/>
</dbReference>
<dbReference type="PANTHER" id="PTHR33392:SF6">
    <property type="entry name" value="POLYISOPRENYL-TEICHOIC ACID--PEPTIDOGLYCAN TEICHOIC ACID TRANSFERASE TAGU"/>
    <property type="match status" value="1"/>
</dbReference>
<reference evidence="4 5" key="1">
    <citation type="submission" date="2018-01" db="EMBL/GenBank/DDBJ databases">
        <title>Glutamicibacter soli strain NHPC-3 Whole genome sequence and assembly.</title>
        <authorList>
            <person name="Choudhury P."/>
            <person name="Gupta D."/>
            <person name="Sengupta K."/>
            <person name="Jawed A."/>
            <person name="Sultana N."/>
            <person name="Saha P."/>
        </authorList>
    </citation>
    <scope>NUCLEOTIDE SEQUENCE [LARGE SCALE GENOMIC DNA]</scope>
    <source>
        <strain evidence="4 5">NHPC-3</strain>
    </source>
</reference>
<comment type="similarity">
    <text evidence="1">Belongs to the LytR/CpsA/Psr (LCP) family.</text>
</comment>
<evidence type="ECO:0000256" key="2">
    <source>
        <dbReference type="SAM" id="Phobius"/>
    </source>
</evidence>